<dbReference type="Proteomes" id="UP000614047">
    <property type="component" value="Unassembled WGS sequence"/>
</dbReference>
<dbReference type="SUPFAM" id="SSF161098">
    <property type="entry name" value="MetI-like"/>
    <property type="match status" value="1"/>
</dbReference>
<feature type="transmembrane region" description="Helical" evidence="8">
    <location>
        <begin position="240"/>
        <end position="263"/>
    </location>
</feature>
<comment type="caution">
    <text evidence="10">The sequence shown here is derived from an EMBL/GenBank/DDBJ whole genome shotgun (WGS) entry which is preliminary data.</text>
</comment>
<evidence type="ECO:0000256" key="1">
    <source>
        <dbReference type="ARBA" id="ARBA00004651"/>
    </source>
</evidence>
<evidence type="ECO:0000256" key="8">
    <source>
        <dbReference type="SAM" id="Phobius"/>
    </source>
</evidence>
<protein>
    <submittedName>
        <fullName evidence="10">Spermidine/putrescine transport system permease protein</fullName>
    </submittedName>
</protein>
<dbReference type="CDD" id="cd06261">
    <property type="entry name" value="TM_PBP2"/>
    <property type="match status" value="1"/>
</dbReference>
<keyword evidence="4" id="KW-1003">Cell membrane</keyword>
<keyword evidence="3" id="KW-0813">Transport</keyword>
<feature type="transmembrane region" description="Helical" evidence="8">
    <location>
        <begin position="12"/>
        <end position="36"/>
    </location>
</feature>
<feature type="transmembrane region" description="Helical" evidence="8">
    <location>
        <begin position="197"/>
        <end position="220"/>
    </location>
</feature>
<dbReference type="PROSITE" id="PS50928">
    <property type="entry name" value="ABC_TM1"/>
    <property type="match status" value="1"/>
</dbReference>
<dbReference type="InterPro" id="IPR000515">
    <property type="entry name" value="MetI-like"/>
</dbReference>
<organism evidence="10 11">
    <name type="scientific">Actinomadura viridis</name>
    <dbReference type="NCBI Taxonomy" id="58110"/>
    <lineage>
        <taxon>Bacteria</taxon>
        <taxon>Bacillati</taxon>
        <taxon>Actinomycetota</taxon>
        <taxon>Actinomycetes</taxon>
        <taxon>Streptosporangiales</taxon>
        <taxon>Thermomonosporaceae</taxon>
        <taxon>Actinomadura</taxon>
    </lineage>
</organism>
<evidence type="ECO:0000256" key="6">
    <source>
        <dbReference type="ARBA" id="ARBA00022989"/>
    </source>
</evidence>
<dbReference type="RefSeq" id="WP_197009044.1">
    <property type="nucleotide sequence ID" value="NZ_BAABES010000014.1"/>
</dbReference>
<comment type="subcellular location">
    <subcellularLocation>
        <location evidence="1">Cell membrane</location>
        <topology evidence="1">Multi-pass membrane protein</topology>
    </subcellularLocation>
</comment>
<feature type="transmembrane region" description="Helical" evidence="8">
    <location>
        <begin position="90"/>
        <end position="111"/>
    </location>
</feature>
<dbReference type="InterPro" id="IPR035906">
    <property type="entry name" value="MetI-like_sf"/>
</dbReference>
<keyword evidence="5 8" id="KW-0812">Transmembrane</keyword>
<dbReference type="GO" id="GO:0005886">
    <property type="term" value="C:plasma membrane"/>
    <property type="evidence" value="ECO:0007669"/>
    <property type="project" value="UniProtKB-SubCell"/>
</dbReference>
<feature type="transmembrane region" description="Helical" evidence="8">
    <location>
        <begin position="142"/>
        <end position="164"/>
    </location>
</feature>
<dbReference type="PANTHER" id="PTHR42929">
    <property type="entry name" value="INNER MEMBRANE ABC TRANSPORTER PERMEASE PROTEIN YDCU-RELATED-RELATED"/>
    <property type="match status" value="1"/>
</dbReference>
<evidence type="ECO:0000313" key="11">
    <source>
        <dbReference type="Proteomes" id="UP000614047"/>
    </source>
</evidence>
<feature type="domain" description="ABC transmembrane type-1" evidence="9">
    <location>
        <begin position="57"/>
        <end position="263"/>
    </location>
</feature>
<accession>A0A931GG42</accession>
<evidence type="ECO:0000259" key="9">
    <source>
        <dbReference type="PROSITE" id="PS50928"/>
    </source>
</evidence>
<dbReference type="GO" id="GO:0055085">
    <property type="term" value="P:transmembrane transport"/>
    <property type="evidence" value="ECO:0007669"/>
    <property type="project" value="InterPro"/>
</dbReference>
<dbReference type="AlphaFoldDB" id="A0A931GG42"/>
<evidence type="ECO:0000256" key="7">
    <source>
        <dbReference type="ARBA" id="ARBA00023136"/>
    </source>
</evidence>
<evidence type="ECO:0000256" key="5">
    <source>
        <dbReference type="ARBA" id="ARBA00022692"/>
    </source>
</evidence>
<name>A0A931GG42_9ACTN</name>
<dbReference type="Gene3D" id="1.10.3720.10">
    <property type="entry name" value="MetI-like"/>
    <property type="match status" value="1"/>
</dbReference>
<sequence>MTVRRIRGWGLLAVPGILFLLVLFGWPLADMAILSLTEPSPANYSVFTESPVYLDAYVTTFIVAVVTTGACLLLGYPYAYVMHMGGRRPALVLGFFVLLPFWSSILVRTFAWSVWLQDSGIVNATLMGAGIIDEPLPLIRNALGTTIGMTHVLLPFMVLSLYAGMRRIDPDLARAALSLGASPLTAFRRVFLPLSMAGVYAGSLIVFVISLGFYLTPAVLGDPGRPLVGQLIVEQVNGQLELGVGSALGVVLLVATLAVIWAGTRLVDLRTVMGYDE</sequence>
<dbReference type="PANTHER" id="PTHR42929:SF5">
    <property type="entry name" value="ABC TRANSPORTER PERMEASE PROTEIN"/>
    <property type="match status" value="1"/>
</dbReference>
<evidence type="ECO:0000256" key="2">
    <source>
        <dbReference type="ARBA" id="ARBA00007069"/>
    </source>
</evidence>
<gene>
    <name evidence="10" type="ORF">IW256_000096</name>
</gene>
<evidence type="ECO:0000256" key="3">
    <source>
        <dbReference type="ARBA" id="ARBA00022448"/>
    </source>
</evidence>
<dbReference type="EMBL" id="JADOUA010000001">
    <property type="protein sequence ID" value="MBG6085983.1"/>
    <property type="molecule type" value="Genomic_DNA"/>
</dbReference>
<keyword evidence="11" id="KW-1185">Reference proteome</keyword>
<proteinExistence type="inferred from homology"/>
<comment type="similarity">
    <text evidence="2">Belongs to the binding-protein-dependent transport system permease family. CysTW subfamily.</text>
</comment>
<keyword evidence="6 8" id="KW-1133">Transmembrane helix</keyword>
<evidence type="ECO:0000256" key="4">
    <source>
        <dbReference type="ARBA" id="ARBA00022475"/>
    </source>
</evidence>
<keyword evidence="7 8" id="KW-0472">Membrane</keyword>
<evidence type="ECO:0000313" key="10">
    <source>
        <dbReference type="EMBL" id="MBG6085983.1"/>
    </source>
</evidence>
<reference evidence="10" key="1">
    <citation type="submission" date="2020-11" db="EMBL/GenBank/DDBJ databases">
        <title>Sequencing the genomes of 1000 actinobacteria strains.</title>
        <authorList>
            <person name="Klenk H.-P."/>
        </authorList>
    </citation>
    <scope>NUCLEOTIDE SEQUENCE</scope>
    <source>
        <strain evidence="10">DSM 43175</strain>
    </source>
</reference>
<feature type="transmembrane region" description="Helical" evidence="8">
    <location>
        <begin position="56"/>
        <end position="78"/>
    </location>
</feature>